<dbReference type="InterPro" id="IPR003439">
    <property type="entry name" value="ABC_transporter-like_ATP-bd"/>
</dbReference>
<reference evidence="9" key="1">
    <citation type="submission" date="2020-08" db="EMBL/GenBank/DDBJ databases">
        <title>Multicomponent nature underlies the extraordinary mechanical properties of spider dragline silk.</title>
        <authorList>
            <person name="Kono N."/>
            <person name="Nakamura H."/>
            <person name="Mori M."/>
            <person name="Yoshida Y."/>
            <person name="Ohtoshi R."/>
            <person name="Malay A.D."/>
            <person name="Moran D.A.P."/>
            <person name="Tomita M."/>
            <person name="Numata K."/>
            <person name="Arakawa K."/>
        </authorList>
    </citation>
    <scope>NUCLEOTIDE SEQUENCE</scope>
</reference>
<dbReference type="GO" id="GO:0042626">
    <property type="term" value="F:ATPase-coupled transmembrane transporter activity"/>
    <property type="evidence" value="ECO:0007669"/>
    <property type="project" value="TreeGrafter"/>
</dbReference>
<keyword evidence="10" id="KW-1185">Reference proteome</keyword>
<gene>
    <name evidence="9" type="primary">AVEN_139224_1</name>
    <name evidence="9" type="ORF">TNIN_124751</name>
</gene>
<proteinExistence type="inferred from homology"/>
<dbReference type="Pfam" id="PF00005">
    <property type="entry name" value="ABC_tran"/>
    <property type="match status" value="1"/>
</dbReference>
<name>A0A8X7BR93_9ARAC</name>
<evidence type="ECO:0000256" key="5">
    <source>
        <dbReference type="ARBA" id="ARBA00022989"/>
    </source>
</evidence>
<dbReference type="AlphaFoldDB" id="A0A8X7BR93"/>
<evidence type="ECO:0000256" key="2">
    <source>
        <dbReference type="ARBA" id="ARBA00005814"/>
    </source>
</evidence>
<evidence type="ECO:0000313" key="9">
    <source>
        <dbReference type="EMBL" id="GFY40383.1"/>
    </source>
</evidence>
<protein>
    <submittedName>
        <fullName evidence="9">ABC transporter domain-containing protein</fullName>
    </submittedName>
</protein>
<dbReference type="PANTHER" id="PTHR48041">
    <property type="entry name" value="ABC TRANSPORTER G FAMILY MEMBER 28"/>
    <property type="match status" value="1"/>
</dbReference>
<dbReference type="OrthoDB" id="66620at2759"/>
<dbReference type="InterPro" id="IPR050352">
    <property type="entry name" value="ABCG_transporters"/>
</dbReference>
<comment type="similarity">
    <text evidence="2">Belongs to the ABC transporter superfamily. ABCG family. Eye pigment precursor importer (TC 3.A.1.204) subfamily.</text>
</comment>
<dbReference type="Gene3D" id="3.40.50.300">
    <property type="entry name" value="P-loop containing nucleotide triphosphate hydrolases"/>
    <property type="match status" value="1"/>
</dbReference>
<dbReference type="GO" id="GO:0005524">
    <property type="term" value="F:ATP binding"/>
    <property type="evidence" value="ECO:0007669"/>
    <property type="project" value="InterPro"/>
</dbReference>
<feature type="compositionally biased region" description="Basic and acidic residues" evidence="7">
    <location>
        <begin position="17"/>
        <end position="27"/>
    </location>
</feature>
<sequence>MDLTSRGLATPGVKNVQKKEDTKPSEAKRTFSFKHTLTVLRRQVEGFVIQDGGASSSRSSTLLLRLARLPSGRTSPKGGSFHSRRPPVNLQWNNISLTCRGKPILKGVSGSASTGELTAIMGPSGAGKSTLLNVLSDSRV</sequence>
<evidence type="ECO:0000313" key="10">
    <source>
        <dbReference type="Proteomes" id="UP000886998"/>
    </source>
</evidence>
<dbReference type="InterPro" id="IPR027417">
    <property type="entry name" value="P-loop_NTPase"/>
</dbReference>
<dbReference type="GO" id="GO:0016887">
    <property type="term" value="F:ATP hydrolysis activity"/>
    <property type="evidence" value="ECO:0007669"/>
    <property type="project" value="InterPro"/>
</dbReference>
<evidence type="ECO:0000259" key="8">
    <source>
        <dbReference type="Pfam" id="PF00005"/>
    </source>
</evidence>
<keyword evidence="6" id="KW-0472">Membrane</keyword>
<comment type="subcellular location">
    <subcellularLocation>
        <location evidence="1">Membrane</location>
        <topology evidence="1">Multi-pass membrane protein</topology>
    </subcellularLocation>
</comment>
<evidence type="ECO:0000256" key="6">
    <source>
        <dbReference type="ARBA" id="ARBA00023136"/>
    </source>
</evidence>
<dbReference type="SUPFAM" id="SSF52540">
    <property type="entry name" value="P-loop containing nucleoside triphosphate hydrolases"/>
    <property type="match status" value="1"/>
</dbReference>
<evidence type="ECO:0000256" key="3">
    <source>
        <dbReference type="ARBA" id="ARBA00022448"/>
    </source>
</evidence>
<evidence type="ECO:0000256" key="4">
    <source>
        <dbReference type="ARBA" id="ARBA00022692"/>
    </source>
</evidence>
<organism evidence="9 10">
    <name type="scientific">Trichonephila inaurata madagascariensis</name>
    <dbReference type="NCBI Taxonomy" id="2747483"/>
    <lineage>
        <taxon>Eukaryota</taxon>
        <taxon>Metazoa</taxon>
        <taxon>Ecdysozoa</taxon>
        <taxon>Arthropoda</taxon>
        <taxon>Chelicerata</taxon>
        <taxon>Arachnida</taxon>
        <taxon>Araneae</taxon>
        <taxon>Araneomorphae</taxon>
        <taxon>Entelegynae</taxon>
        <taxon>Araneoidea</taxon>
        <taxon>Nephilidae</taxon>
        <taxon>Trichonephila</taxon>
        <taxon>Trichonephila inaurata</taxon>
    </lineage>
</organism>
<dbReference type="EMBL" id="BMAV01001882">
    <property type="protein sequence ID" value="GFY40383.1"/>
    <property type="molecule type" value="Genomic_DNA"/>
</dbReference>
<feature type="region of interest" description="Disordered" evidence="7">
    <location>
        <begin position="1"/>
        <end position="27"/>
    </location>
</feature>
<accession>A0A8X7BR93</accession>
<keyword evidence="4" id="KW-0812">Transmembrane</keyword>
<dbReference type="PANTHER" id="PTHR48041:SF139">
    <property type="entry name" value="PROTEIN SCARLET"/>
    <property type="match status" value="1"/>
</dbReference>
<dbReference type="Proteomes" id="UP000886998">
    <property type="component" value="Unassembled WGS sequence"/>
</dbReference>
<comment type="caution">
    <text evidence="9">The sequence shown here is derived from an EMBL/GenBank/DDBJ whole genome shotgun (WGS) entry which is preliminary data.</text>
</comment>
<evidence type="ECO:0000256" key="7">
    <source>
        <dbReference type="SAM" id="MobiDB-lite"/>
    </source>
</evidence>
<keyword evidence="3" id="KW-0813">Transport</keyword>
<feature type="domain" description="ABC transporter" evidence="8">
    <location>
        <begin position="105"/>
        <end position="136"/>
    </location>
</feature>
<evidence type="ECO:0000256" key="1">
    <source>
        <dbReference type="ARBA" id="ARBA00004141"/>
    </source>
</evidence>
<keyword evidence="5" id="KW-1133">Transmembrane helix</keyword>
<dbReference type="GO" id="GO:0016020">
    <property type="term" value="C:membrane"/>
    <property type="evidence" value="ECO:0007669"/>
    <property type="project" value="UniProtKB-SubCell"/>
</dbReference>